<dbReference type="AlphaFoldDB" id="A0A543CJM5"/>
<dbReference type="RefSeq" id="WP_221640024.1">
    <property type="nucleotide sequence ID" value="NZ_VFOZ01000001.1"/>
</dbReference>
<dbReference type="PROSITE" id="PS00134">
    <property type="entry name" value="TRYPSIN_HIS"/>
    <property type="match status" value="1"/>
</dbReference>
<dbReference type="PANTHER" id="PTHR15462">
    <property type="entry name" value="SERINE PROTEASE"/>
    <property type="match status" value="1"/>
</dbReference>
<gene>
    <name evidence="3" type="ORF">FB559_2878</name>
</gene>
<dbReference type="GO" id="GO:0004252">
    <property type="term" value="F:serine-type endopeptidase activity"/>
    <property type="evidence" value="ECO:0007669"/>
    <property type="project" value="InterPro"/>
</dbReference>
<keyword evidence="1 2" id="KW-0732">Signal</keyword>
<accession>A0A543CJM5</accession>
<dbReference type="InterPro" id="IPR050966">
    <property type="entry name" value="Glutamyl_endopeptidase"/>
</dbReference>
<dbReference type="SUPFAM" id="SSF50494">
    <property type="entry name" value="Trypsin-like serine proteases"/>
    <property type="match status" value="1"/>
</dbReference>
<keyword evidence="4" id="KW-1185">Reference proteome</keyword>
<comment type="caution">
    <text evidence="3">The sequence shown here is derived from an EMBL/GenBank/DDBJ whole genome shotgun (WGS) entry which is preliminary data.</text>
</comment>
<evidence type="ECO:0008006" key="5">
    <source>
        <dbReference type="Google" id="ProtNLM"/>
    </source>
</evidence>
<dbReference type="InterPro" id="IPR018114">
    <property type="entry name" value="TRYPSIN_HIS"/>
</dbReference>
<evidence type="ECO:0000256" key="1">
    <source>
        <dbReference type="ARBA" id="ARBA00022729"/>
    </source>
</evidence>
<evidence type="ECO:0000256" key="2">
    <source>
        <dbReference type="SAM" id="SignalP"/>
    </source>
</evidence>
<protein>
    <recommendedName>
        <fullName evidence="5">V8-like Glu-specific endopeptidase</fullName>
    </recommendedName>
</protein>
<feature type="chain" id="PRO_5038428626" description="V8-like Glu-specific endopeptidase" evidence="2">
    <location>
        <begin position="22"/>
        <end position="270"/>
    </location>
</feature>
<dbReference type="Gene3D" id="2.40.10.10">
    <property type="entry name" value="Trypsin-like serine proteases"/>
    <property type="match status" value="2"/>
</dbReference>
<feature type="signal peptide" evidence="2">
    <location>
        <begin position="1"/>
        <end position="21"/>
    </location>
</feature>
<dbReference type="PANTHER" id="PTHR15462:SF8">
    <property type="entry name" value="SERINE PROTEASE"/>
    <property type="match status" value="1"/>
</dbReference>
<dbReference type="InterPro" id="IPR043504">
    <property type="entry name" value="Peptidase_S1_PA_chymotrypsin"/>
</dbReference>
<dbReference type="EMBL" id="VFOZ01000001">
    <property type="protein sequence ID" value="TQL97299.1"/>
    <property type="molecule type" value="Genomic_DNA"/>
</dbReference>
<dbReference type="Proteomes" id="UP000316096">
    <property type="component" value="Unassembled WGS sequence"/>
</dbReference>
<evidence type="ECO:0000313" key="4">
    <source>
        <dbReference type="Proteomes" id="UP000316096"/>
    </source>
</evidence>
<reference evidence="3 4" key="1">
    <citation type="submission" date="2019-06" db="EMBL/GenBank/DDBJ databases">
        <title>Sequencing the genomes of 1000 actinobacteria strains.</title>
        <authorList>
            <person name="Klenk H.-P."/>
        </authorList>
    </citation>
    <scope>NUCLEOTIDE SEQUENCE [LARGE SCALE GENOMIC DNA]</scope>
    <source>
        <strain evidence="3 4">DSM 102200</strain>
    </source>
</reference>
<dbReference type="InterPro" id="IPR009003">
    <property type="entry name" value="Peptidase_S1_PA"/>
</dbReference>
<evidence type="ECO:0000313" key="3">
    <source>
        <dbReference type="EMBL" id="TQL97299.1"/>
    </source>
</evidence>
<proteinExistence type="predicted"/>
<organism evidence="3 4">
    <name type="scientific">Actinoallomurus bryophytorum</name>
    <dbReference type="NCBI Taxonomy" id="1490222"/>
    <lineage>
        <taxon>Bacteria</taxon>
        <taxon>Bacillati</taxon>
        <taxon>Actinomycetota</taxon>
        <taxon>Actinomycetes</taxon>
        <taxon>Streptosporangiales</taxon>
        <taxon>Thermomonosporaceae</taxon>
        <taxon>Actinoallomurus</taxon>
    </lineage>
</organism>
<name>A0A543CJM5_9ACTN</name>
<dbReference type="GO" id="GO:0006508">
    <property type="term" value="P:proteolysis"/>
    <property type="evidence" value="ECO:0007669"/>
    <property type="project" value="InterPro"/>
</dbReference>
<sequence length="270" mass="28711">MRRVMVAVGLVAALCGGCAGSGLPRPVSNATSWSRERFLRAHPPSGTPTAEPATFGKRVGALFSHDTKGDHFCTASAVDSPGRNLIITAAHCVHAGGGGGYLRDLVFVPGYRNGAAPYGIWKVKAQFVDEGWAKDSDPDLDVGFAVLEPRDGRNIADVLGSNLLGINQGFGNIVRVTGYPTSSGEPVTCINRTTQELKYQMRFACNGYPPGTSGSPWLTHYDPKTKRGEVVGVIGGYQLGGLVDAVSYSAYFDDDVRRLYERAIGQSVAN</sequence>